<reference evidence="8 9" key="2">
    <citation type="submission" date="2014-09" db="EMBL/GenBank/DDBJ databases">
        <authorList>
            <consortium name="NBRP consortium"/>
            <person name="Sawabe T."/>
            <person name="Meirelles P."/>
            <person name="Nakanishi M."/>
            <person name="Sayaka M."/>
            <person name="Hattori M."/>
            <person name="Ohkuma M."/>
        </authorList>
    </citation>
    <scope>NUCLEOTIDE SEQUENCE [LARGE SCALE GENOMIC DNA]</scope>
    <source>
        <strain evidence="8 9">JCM 19240</strain>
    </source>
</reference>
<feature type="transmembrane region" description="Helical" evidence="6">
    <location>
        <begin position="43"/>
        <end position="65"/>
    </location>
</feature>
<feature type="domain" description="Sulfatase N-terminal" evidence="7">
    <location>
        <begin position="258"/>
        <end position="319"/>
    </location>
</feature>
<keyword evidence="4 6" id="KW-1133">Transmembrane helix</keyword>
<feature type="transmembrane region" description="Helical" evidence="6">
    <location>
        <begin position="160"/>
        <end position="183"/>
    </location>
</feature>
<comment type="caution">
    <text evidence="8">The sequence shown here is derived from an EMBL/GenBank/DDBJ whole genome shotgun (WGS) entry which is preliminary data.</text>
</comment>
<evidence type="ECO:0000256" key="2">
    <source>
        <dbReference type="ARBA" id="ARBA00022475"/>
    </source>
</evidence>
<keyword evidence="3 6" id="KW-0812">Transmembrane</keyword>
<evidence type="ECO:0000259" key="7">
    <source>
        <dbReference type="Pfam" id="PF00884"/>
    </source>
</evidence>
<organism evidence="8 9">
    <name type="scientific">Vibrio maritimus</name>
    <dbReference type="NCBI Taxonomy" id="990268"/>
    <lineage>
        <taxon>Bacteria</taxon>
        <taxon>Pseudomonadati</taxon>
        <taxon>Pseudomonadota</taxon>
        <taxon>Gammaproteobacteria</taxon>
        <taxon>Vibrionales</taxon>
        <taxon>Vibrionaceae</taxon>
        <taxon>Vibrio</taxon>
    </lineage>
</organism>
<gene>
    <name evidence="8" type="ORF">JCM19240_1712</name>
</gene>
<name>A0A090TAF7_9VIBR</name>
<keyword evidence="5 6" id="KW-0472">Membrane</keyword>
<dbReference type="InterPro" id="IPR050448">
    <property type="entry name" value="OpgB/LTA_synthase_biosynth"/>
</dbReference>
<sequence>MIFSLVKIVVMLALLSVISKVTFLGWYEINYSDTSWLEFLKAVVWGVRFDLTVSMLLTGLSLLLLTPFAYFKRFYQGLFHIWLFACGAWIIFSTMGDTIYLSQANRHVTVDLHLGKGMEFELLSTVVTQFSSLIFAAVAMLVVFTALLRKFPQKIIFSRRWYQSASIALVFVFAVVTAVRGGYSDKPQTPMYAYKIGDVNHARIAWNAPYAITYYSLIGEDKSGHRWAPEQSNQQMAALKTKVNPKPKTRVNRLKQHDVVLVLLESWTAYDMQSYGADVNATPNFDALRDKSLSTEAFYSNGFRTVEGVFATMCSQPNPVGGSVAGTR</sequence>
<keyword evidence="8" id="KW-0808">Transferase</keyword>
<evidence type="ECO:0000256" key="3">
    <source>
        <dbReference type="ARBA" id="ARBA00022692"/>
    </source>
</evidence>
<comment type="subcellular location">
    <subcellularLocation>
        <location evidence="1">Cell membrane</location>
        <topology evidence="1">Multi-pass membrane protein</topology>
    </subcellularLocation>
</comment>
<keyword evidence="2" id="KW-1003">Cell membrane</keyword>
<dbReference type="InterPro" id="IPR000917">
    <property type="entry name" value="Sulfatase_N"/>
</dbReference>
<reference evidence="8 9" key="1">
    <citation type="submission" date="2014-09" db="EMBL/GenBank/DDBJ databases">
        <title>Vibrio maritimus JCM 19240. (C210) whole genome shotgun sequence.</title>
        <authorList>
            <person name="Sawabe T."/>
            <person name="Meirelles P."/>
            <person name="Nakanishi M."/>
            <person name="Sayaka M."/>
            <person name="Hattori M."/>
            <person name="Ohkuma M."/>
        </authorList>
    </citation>
    <scope>NUCLEOTIDE SEQUENCE [LARGE SCALE GENOMIC DNA]</scope>
    <source>
        <strain evidence="8 9">JCM 19240</strain>
    </source>
</reference>
<accession>A0A090TAF7</accession>
<dbReference type="InterPro" id="IPR017850">
    <property type="entry name" value="Alkaline_phosphatase_core_sf"/>
</dbReference>
<evidence type="ECO:0000256" key="1">
    <source>
        <dbReference type="ARBA" id="ARBA00004651"/>
    </source>
</evidence>
<dbReference type="OrthoDB" id="9760224at2"/>
<evidence type="ECO:0000256" key="5">
    <source>
        <dbReference type="ARBA" id="ARBA00023136"/>
    </source>
</evidence>
<evidence type="ECO:0000256" key="6">
    <source>
        <dbReference type="SAM" id="Phobius"/>
    </source>
</evidence>
<evidence type="ECO:0000313" key="9">
    <source>
        <dbReference type="Proteomes" id="UP000029224"/>
    </source>
</evidence>
<dbReference type="EMBL" id="BBMT01000010">
    <property type="protein sequence ID" value="GAL36268.1"/>
    <property type="molecule type" value="Genomic_DNA"/>
</dbReference>
<dbReference type="SUPFAM" id="SSF53649">
    <property type="entry name" value="Alkaline phosphatase-like"/>
    <property type="match status" value="1"/>
</dbReference>
<protein>
    <submittedName>
        <fullName evidence="8">Phosphoglycerol transferase and related proteins alkaline phosphatase superfamily</fullName>
    </submittedName>
</protein>
<dbReference type="GO" id="GO:0005886">
    <property type="term" value="C:plasma membrane"/>
    <property type="evidence" value="ECO:0007669"/>
    <property type="project" value="UniProtKB-SubCell"/>
</dbReference>
<evidence type="ECO:0000256" key="4">
    <source>
        <dbReference type="ARBA" id="ARBA00022989"/>
    </source>
</evidence>
<feature type="transmembrane region" description="Helical" evidence="6">
    <location>
        <begin position="77"/>
        <end position="102"/>
    </location>
</feature>
<keyword evidence="9" id="KW-1185">Reference proteome</keyword>
<dbReference type="AlphaFoldDB" id="A0A090TAF7"/>
<dbReference type="PANTHER" id="PTHR47371">
    <property type="entry name" value="LIPOTEICHOIC ACID SYNTHASE"/>
    <property type="match status" value="1"/>
</dbReference>
<dbReference type="GO" id="GO:0016740">
    <property type="term" value="F:transferase activity"/>
    <property type="evidence" value="ECO:0007669"/>
    <property type="project" value="UniProtKB-KW"/>
</dbReference>
<dbReference type="PANTHER" id="PTHR47371:SF3">
    <property type="entry name" value="PHOSPHOGLYCEROL TRANSFERASE I"/>
    <property type="match status" value="1"/>
</dbReference>
<dbReference type="Proteomes" id="UP000029224">
    <property type="component" value="Unassembled WGS sequence"/>
</dbReference>
<feature type="transmembrane region" description="Helical" evidence="6">
    <location>
        <begin position="122"/>
        <end position="148"/>
    </location>
</feature>
<dbReference type="Pfam" id="PF00884">
    <property type="entry name" value="Sulfatase"/>
    <property type="match status" value="1"/>
</dbReference>
<evidence type="ECO:0000313" key="8">
    <source>
        <dbReference type="EMBL" id="GAL36268.1"/>
    </source>
</evidence>
<dbReference type="Gene3D" id="3.40.720.10">
    <property type="entry name" value="Alkaline Phosphatase, subunit A"/>
    <property type="match status" value="1"/>
</dbReference>
<proteinExistence type="predicted"/>